<evidence type="ECO:0000256" key="1">
    <source>
        <dbReference type="SAM" id="Phobius"/>
    </source>
</evidence>
<dbReference type="RefSeq" id="WP_377335445.1">
    <property type="nucleotide sequence ID" value="NZ_JBHLUE010000002.1"/>
</dbReference>
<protein>
    <recommendedName>
        <fullName evidence="2">DUF7144 domain-containing protein</fullName>
    </recommendedName>
</protein>
<organism evidence="3 4">
    <name type="scientific">Plantactinospora siamensis</name>
    <dbReference type="NCBI Taxonomy" id="555372"/>
    <lineage>
        <taxon>Bacteria</taxon>
        <taxon>Bacillati</taxon>
        <taxon>Actinomycetota</taxon>
        <taxon>Actinomycetes</taxon>
        <taxon>Micromonosporales</taxon>
        <taxon>Micromonosporaceae</taxon>
        <taxon>Plantactinospora</taxon>
    </lineage>
</organism>
<keyword evidence="1" id="KW-0472">Membrane</keyword>
<dbReference type="Pfam" id="PF23636">
    <property type="entry name" value="DUF7144"/>
    <property type="match status" value="1"/>
</dbReference>
<keyword evidence="1" id="KW-0812">Transmembrane</keyword>
<gene>
    <name evidence="3" type="ORF">ACFFHU_03165</name>
</gene>
<feature type="transmembrane region" description="Helical" evidence="1">
    <location>
        <begin position="23"/>
        <end position="45"/>
    </location>
</feature>
<feature type="transmembrane region" description="Helical" evidence="1">
    <location>
        <begin position="65"/>
        <end position="85"/>
    </location>
</feature>
<dbReference type="Proteomes" id="UP001589894">
    <property type="component" value="Unassembled WGS sequence"/>
</dbReference>
<evidence type="ECO:0000313" key="3">
    <source>
        <dbReference type="EMBL" id="MFC0563169.1"/>
    </source>
</evidence>
<reference evidence="3 4" key="1">
    <citation type="submission" date="2024-09" db="EMBL/GenBank/DDBJ databases">
        <authorList>
            <person name="Sun Q."/>
            <person name="Mori K."/>
        </authorList>
    </citation>
    <scope>NUCLEOTIDE SEQUENCE [LARGE SCALE GENOMIC DNA]</scope>
    <source>
        <strain evidence="3 4">TBRC 2205</strain>
    </source>
</reference>
<dbReference type="InterPro" id="IPR055568">
    <property type="entry name" value="DUF7144"/>
</dbReference>
<keyword evidence="1" id="KW-1133">Transmembrane helix</keyword>
<feature type="domain" description="DUF7144" evidence="2">
    <location>
        <begin position="23"/>
        <end position="135"/>
    </location>
</feature>
<evidence type="ECO:0000313" key="4">
    <source>
        <dbReference type="Proteomes" id="UP001589894"/>
    </source>
</evidence>
<comment type="caution">
    <text evidence="3">The sequence shown here is derived from an EMBL/GenBank/DDBJ whole genome shotgun (WGS) entry which is preliminary data.</text>
</comment>
<accession>A0ABV6NR59</accession>
<proteinExistence type="predicted"/>
<dbReference type="EMBL" id="JBHLUE010000002">
    <property type="protein sequence ID" value="MFC0563169.1"/>
    <property type="molecule type" value="Genomic_DNA"/>
</dbReference>
<sequence length="153" mass="15541">MSEPPPACPPVSPAPPDGRRRRVLVAGGLLGGAGLIDVLAGVVTIPVDPYFDVGPSGTYHLDITGWAWVHLAVGAAAALFGLAAAADRHWTSVLAIAAAAGSIGINLLVLPYQPLLSPMVIGLDVAAILLLNRHMRDGAAHPPTAAHPPPAGR</sequence>
<feature type="transmembrane region" description="Helical" evidence="1">
    <location>
        <begin position="92"/>
        <end position="109"/>
    </location>
</feature>
<keyword evidence="4" id="KW-1185">Reference proteome</keyword>
<evidence type="ECO:0000259" key="2">
    <source>
        <dbReference type="Pfam" id="PF23636"/>
    </source>
</evidence>
<name>A0ABV6NR59_9ACTN</name>